<sequence>MTSVSSSPSSSPHATNESIHASPMPLQQQQQQRLLPNRFKTAIDSQLMSSSWLTSRILRNSDVFLPPRVTAPENNVNLLDGNDLNANPNNINYHDAHHLDNNHHHNDNVHANNFAANGDICLFHYPTTYLPKISVEEMGRAFELIAELGRTHDATDNQDDPGNIRVDNGRGVRLVQGKITNIDLQGDVQRYYINASQRARNQIARIQFNWYQFEEFPREVVGRTYGALRHVDIRQNSSLTCIESIIEQLPNLSSLNLSDCPNLRTLAPIARYASYDDNESQFTLNLNNNGHGDISDERPIRREPSNNQSQRSLNLRHLWIRGCNLSTMSKKEWSKVFDALSRSSGPLERMTLSRNRMRFLEGGIGKLESLSYLFVEDNCPASNDSLGDSEMRFELPMELGSLKNLRFLSLCGNNVTHLPRTMGRLNVNCDVHLQRNPNLVYPPAGHATSVKSMRQYFHQERMALVRGAILFLPHVKRSKFRANERLYCPGGSGYYVCKDRFEDAARKHSI</sequence>
<evidence type="ECO:0000256" key="1">
    <source>
        <dbReference type="SAM" id="MobiDB-lite"/>
    </source>
</evidence>
<gene>
    <name evidence="2" type="ORF">HJC23_006156</name>
</gene>
<evidence type="ECO:0000313" key="3">
    <source>
        <dbReference type="Proteomes" id="UP001516023"/>
    </source>
</evidence>
<name>A0ABD3PBL9_9STRA</name>
<feature type="compositionally biased region" description="Low complexity" evidence="1">
    <location>
        <begin position="1"/>
        <end position="12"/>
    </location>
</feature>
<comment type="caution">
    <text evidence="2">The sequence shown here is derived from an EMBL/GenBank/DDBJ whole genome shotgun (WGS) entry which is preliminary data.</text>
</comment>
<protein>
    <recommendedName>
        <fullName evidence="4">L domain-like protein</fullName>
    </recommendedName>
</protein>
<dbReference type="PANTHER" id="PTHR45752:SF187">
    <property type="entry name" value="LEUCINE-RICH REPEAT AND IQ DOMAIN-CONTAINING PROTEIN 4"/>
    <property type="match status" value="1"/>
</dbReference>
<dbReference type="PANTHER" id="PTHR45752">
    <property type="entry name" value="LEUCINE-RICH REPEAT-CONTAINING"/>
    <property type="match status" value="1"/>
</dbReference>
<feature type="compositionally biased region" description="Basic and acidic residues" evidence="1">
    <location>
        <begin position="293"/>
        <end position="304"/>
    </location>
</feature>
<dbReference type="InterPro" id="IPR032675">
    <property type="entry name" value="LRR_dom_sf"/>
</dbReference>
<dbReference type="AlphaFoldDB" id="A0ABD3PBL9"/>
<proteinExistence type="predicted"/>
<evidence type="ECO:0008006" key="4">
    <source>
        <dbReference type="Google" id="ProtNLM"/>
    </source>
</evidence>
<keyword evidence="3" id="KW-1185">Reference proteome</keyword>
<evidence type="ECO:0000313" key="2">
    <source>
        <dbReference type="EMBL" id="KAL3785107.1"/>
    </source>
</evidence>
<dbReference type="SUPFAM" id="SSF52058">
    <property type="entry name" value="L domain-like"/>
    <property type="match status" value="1"/>
</dbReference>
<dbReference type="InterPro" id="IPR050715">
    <property type="entry name" value="LRR-SigEffector_domain"/>
</dbReference>
<dbReference type="Proteomes" id="UP001516023">
    <property type="component" value="Unassembled WGS sequence"/>
</dbReference>
<feature type="region of interest" description="Disordered" evidence="1">
    <location>
        <begin position="286"/>
        <end position="309"/>
    </location>
</feature>
<feature type="region of interest" description="Disordered" evidence="1">
    <location>
        <begin position="1"/>
        <end position="32"/>
    </location>
</feature>
<reference evidence="2 3" key="1">
    <citation type="journal article" date="2020" name="G3 (Bethesda)">
        <title>Improved Reference Genome for Cyclotella cryptica CCMP332, a Model for Cell Wall Morphogenesis, Salinity Adaptation, and Lipid Production in Diatoms (Bacillariophyta).</title>
        <authorList>
            <person name="Roberts W.R."/>
            <person name="Downey K.M."/>
            <person name="Ruck E.C."/>
            <person name="Traller J.C."/>
            <person name="Alverson A.J."/>
        </authorList>
    </citation>
    <scope>NUCLEOTIDE SEQUENCE [LARGE SCALE GENOMIC DNA]</scope>
    <source>
        <strain evidence="2 3">CCMP332</strain>
    </source>
</reference>
<accession>A0ABD3PBL9</accession>
<dbReference type="EMBL" id="JABMIG020000221">
    <property type="protein sequence ID" value="KAL3785107.1"/>
    <property type="molecule type" value="Genomic_DNA"/>
</dbReference>
<dbReference type="Gene3D" id="3.80.10.10">
    <property type="entry name" value="Ribonuclease Inhibitor"/>
    <property type="match status" value="2"/>
</dbReference>
<organism evidence="2 3">
    <name type="scientific">Cyclotella cryptica</name>
    <dbReference type="NCBI Taxonomy" id="29204"/>
    <lineage>
        <taxon>Eukaryota</taxon>
        <taxon>Sar</taxon>
        <taxon>Stramenopiles</taxon>
        <taxon>Ochrophyta</taxon>
        <taxon>Bacillariophyta</taxon>
        <taxon>Coscinodiscophyceae</taxon>
        <taxon>Thalassiosirophycidae</taxon>
        <taxon>Stephanodiscales</taxon>
        <taxon>Stephanodiscaceae</taxon>
        <taxon>Cyclotella</taxon>
    </lineage>
</organism>